<keyword evidence="1" id="KW-0808">Transferase</keyword>
<dbReference type="Proteomes" id="UP000254545">
    <property type="component" value="Unassembled WGS sequence"/>
</dbReference>
<organism evidence="1 2">
    <name type="scientific">Klebsiella variicola</name>
    <dbReference type="NCBI Taxonomy" id="244366"/>
    <lineage>
        <taxon>Bacteria</taxon>
        <taxon>Pseudomonadati</taxon>
        <taxon>Pseudomonadota</taxon>
        <taxon>Gammaproteobacteria</taxon>
        <taxon>Enterobacterales</taxon>
        <taxon>Enterobacteriaceae</taxon>
        <taxon>Klebsiella/Raoultella group</taxon>
        <taxon>Klebsiella</taxon>
        <taxon>Klebsiella pneumoniae complex</taxon>
    </lineage>
</organism>
<gene>
    <name evidence="1" type="ORF">NCTC9177_06101</name>
</gene>
<dbReference type="AlphaFoldDB" id="A0A7H4MPB9"/>
<evidence type="ECO:0000313" key="1">
    <source>
        <dbReference type="EMBL" id="STS92169.1"/>
    </source>
</evidence>
<reference evidence="1 2" key="1">
    <citation type="submission" date="2018-06" db="EMBL/GenBank/DDBJ databases">
        <authorList>
            <consortium name="Pathogen Informatics"/>
            <person name="Doyle S."/>
        </authorList>
    </citation>
    <scope>NUCLEOTIDE SEQUENCE [LARGE SCALE GENOMIC DNA]</scope>
    <source>
        <strain evidence="1 2">NCTC9177</strain>
    </source>
</reference>
<dbReference type="GO" id="GO:0003677">
    <property type="term" value="F:DNA binding"/>
    <property type="evidence" value="ECO:0007669"/>
    <property type="project" value="InterPro"/>
</dbReference>
<dbReference type="GO" id="GO:0009007">
    <property type="term" value="F:site-specific DNA-methyltransferase (adenine-specific) activity"/>
    <property type="evidence" value="ECO:0007669"/>
    <property type="project" value="InterPro"/>
</dbReference>
<proteinExistence type="predicted"/>
<dbReference type="Pfam" id="PF05869">
    <property type="entry name" value="Dam"/>
    <property type="match status" value="1"/>
</dbReference>
<sequence>MHRLNTTSEGEMLVDEAELPITRSQYCDALDALRAAPAHYLKEVGDQWRTPDLLFWGVNAMYGPLVLDLFCRRKQRKMPCVVLSRRQCPDAGLGGATDRTRRRGIWKSAV</sequence>
<comment type="caution">
    <text evidence="1">The sequence shown here is derived from an EMBL/GenBank/DDBJ whole genome shotgun (WGS) entry which is preliminary data.</text>
</comment>
<dbReference type="GO" id="GO:0032259">
    <property type="term" value="P:methylation"/>
    <property type="evidence" value="ECO:0007669"/>
    <property type="project" value="UniProtKB-KW"/>
</dbReference>
<dbReference type="GO" id="GO:0009307">
    <property type="term" value="P:DNA restriction-modification system"/>
    <property type="evidence" value="ECO:0007669"/>
    <property type="project" value="InterPro"/>
</dbReference>
<protein>
    <submittedName>
        <fullName evidence="1">DNA adenine methylase</fullName>
    </submittedName>
</protein>
<name>A0A7H4MPB9_KLEVA</name>
<keyword evidence="1" id="KW-0489">Methyltransferase</keyword>
<dbReference type="InterPro" id="IPR008593">
    <property type="entry name" value="Dam_MeTrfase"/>
</dbReference>
<dbReference type="EMBL" id="UGKR01000003">
    <property type="protein sequence ID" value="STS92169.1"/>
    <property type="molecule type" value="Genomic_DNA"/>
</dbReference>
<evidence type="ECO:0000313" key="2">
    <source>
        <dbReference type="Proteomes" id="UP000254545"/>
    </source>
</evidence>
<accession>A0A7H4MPB9</accession>